<proteinExistence type="predicted"/>
<dbReference type="GeneID" id="26159556"/>
<dbReference type="EMBL" id="QRPE01000002">
    <property type="protein sequence ID" value="RHL95737.1"/>
    <property type="molecule type" value="Genomic_DNA"/>
</dbReference>
<evidence type="ECO:0000313" key="11">
    <source>
        <dbReference type="Proteomes" id="UP000291191"/>
    </source>
</evidence>
<keyword evidence="2" id="KW-0472">Membrane</keyword>
<dbReference type="Proteomes" id="UP000291191">
    <property type="component" value="Unassembled WGS sequence"/>
</dbReference>
<dbReference type="Gene3D" id="3.30.1450.10">
    <property type="match status" value="1"/>
</dbReference>
<dbReference type="Proteomes" id="UP000285013">
    <property type="component" value="Unassembled WGS sequence"/>
</dbReference>
<dbReference type="Pfam" id="PF14771">
    <property type="entry name" value="DUF4476"/>
    <property type="match status" value="1"/>
</dbReference>
<evidence type="ECO:0000313" key="7">
    <source>
        <dbReference type="EMBL" id="RHL95737.1"/>
    </source>
</evidence>
<keyword evidence="11" id="KW-1185">Reference proteome</keyword>
<sequence>MKTIKLTLALLAFMIGINSCASIIGSSKDIMMSVQKGMTQKEVSSILGKPQYRRFDQETEQWEYVKLVAGGNLSTVTTSIVIDFVNGRVVGMNSFNTAPHPPVAVYPAIEVGDGTASSRPHVSGGRGMNERDFQSLYNKVKSKPFKDDQLELLEAGIGNRGLSCKQCVRMMSIYRFDDDKLEVLKIIAPNISDRENYDEIINALDFISSEEKARSILGIKK</sequence>
<dbReference type="EMBL" id="QRWT01000003">
    <property type="protein sequence ID" value="RGT55644.1"/>
    <property type="molecule type" value="Genomic_DNA"/>
</dbReference>
<evidence type="ECO:0000313" key="6">
    <source>
        <dbReference type="EMBL" id="RGT55644.1"/>
    </source>
</evidence>
<evidence type="ECO:0000256" key="2">
    <source>
        <dbReference type="ARBA" id="ARBA00023136"/>
    </source>
</evidence>
<evidence type="ECO:0000313" key="9">
    <source>
        <dbReference type="Proteomes" id="UP000284772"/>
    </source>
</evidence>
<reference evidence="8 11" key="2">
    <citation type="journal article" date="2019" name="Science, e1252229">
        <title>Invertible promoters mediate bacterial phase variation, antibiotic resistance, and host adaptation in the gut.</title>
        <authorList>
            <person name="Jiang X."/>
            <person name="Hall A.B."/>
            <person name="Arthur T.D."/>
            <person name="Plichta D.R."/>
            <person name="Covington C.T."/>
            <person name="Poyet M."/>
            <person name="Crothers J."/>
            <person name="Moses P.L."/>
            <person name="Tolonen A.C."/>
            <person name="Vlamakis H."/>
            <person name="Alm E.J."/>
            <person name="Xavier R.J."/>
        </authorList>
    </citation>
    <scope>NUCLEOTIDE SEQUENCE [LARGE SCALE GENOMIC DNA]</scope>
    <source>
        <strain evidence="11">bf_0095</strain>
        <strain evidence="8">Bf_0095</strain>
    </source>
</reference>
<accession>A0A412PDU7</accession>
<name>A0A412PDU7_9BACE</name>
<dbReference type="GO" id="GO:0019867">
    <property type="term" value="C:outer membrane"/>
    <property type="evidence" value="ECO:0007669"/>
    <property type="project" value="InterPro"/>
</dbReference>
<dbReference type="InterPro" id="IPR028011">
    <property type="entry name" value="DUF4476"/>
</dbReference>
<reference evidence="9 10" key="1">
    <citation type="submission" date="2018-08" db="EMBL/GenBank/DDBJ databases">
        <title>A genome reference for cultivated species of the human gut microbiota.</title>
        <authorList>
            <person name="Zou Y."/>
            <person name="Xue W."/>
            <person name="Luo G."/>
        </authorList>
    </citation>
    <scope>NUCLEOTIDE SEQUENCE [LARGE SCALE GENOMIC DNA]</scope>
    <source>
        <strain evidence="6 9">AF19-10AC</strain>
        <strain evidence="7 10">AF36-16BH</strain>
    </source>
</reference>
<protein>
    <submittedName>
        <fullName evidence="8">DUF4476 domain-containing protein</fullName>
    </submittedName>
</protein>
<evidence type="ECO:0000313" key="10">
    <source>
        <dbReference type="Proteomes" id="UP000285013"/>
    </source>
</evidence>
<dbReference type="OrthoDB" id="1014870at2"/>
<feature type="chain" id="PRO_5044602156" evidence="3">
    <location>
        <begin position="22"/>
        <end position="221"/>
    </location>
</feature>
<dbReference type="Pfam" id="PF04355">
    <property type="entry name" value="BamE"/>
    <property type="match status" value="1"/>
</dbReference>
<dbReference type="InterPro" id="IPR037873">
    <property type="entry name" value="BamE-like"/>
</dbReference>
<dbReference type="InterPro" id="IPR007450">
    <property type="entry name" value="BamE_dom"/>
</dbReference>
<comment type="caution">
    <text evidence="8">The sequence shown here is derived from an EMBL/GenBank/DDBJ whole genome shotgun (WGS) entry which is preliminary data.</text>
</comment>
<evidence type="ECO:0000259" key="5">
    <source>
        <dbReference type="Pfam" id="PF14771"/>
    </source>
</evidence>
<dbReference type="AlphaFoldDB" id="A0A412PDU7"/>
<keyword evidence="1 3" id="KW-0732">Signal</keyword>
<dbReference type="RefSeq" id="WP_007662743.1">
    <property type="nucleotide sequence ID" value="NZ_CABMMK010000006.1"/>
</dbReference>
<evidence type="ECO:0000256" key="1">
    <source>
        <dbReference type="ARBA" id="ARBA00022729"/>
    </source>
</evidence>
<dbReference type="EMBL" id="RCXO01000039">
    <property type="protein sequence ID" value="RYT76093.1"/>
    <property type="molecule type" value="Genomic_DNA"/>
</dbReference>
<evidence type="ECO:0000256" key="3">
    <source>
        <dbReference type="SAM" id="SignalP"/>
    </source>
</evidence>
<feature type="domain" description="DUF4476" evidence="5">
    <location>
        <begin position="128"/>
        <end position="217"/>
    </location>
</feature>
<feature type="domain" description="Outer membrane protein assembly factor BamE" evidence="4">
    <location>
        <begin position="32"/>
        <end position="90"/>
    </location>
</feature>
<feature type="signal peptide" evidence="3">
    <location>
        <begin position="1"/>
        <end position="21"/>
    </location>
</feature>
<evidence type="ECO:0000259" key="4">
    <source>
        <dbReference type="Pfam" id="PF04355"/>
    </source>
</evidence>
<organism evidence="8 11">
    <name type="scientific">Bacteroides intestinalis</name>
    <dbReference type="NCBI Taxonomy" id="329854"/>
    <lineage>
        <taxon>Bacteria</taxon>
        <taxon>Pseudomonadati</taxon>
        <taxon>Bacteroidota</taxon>
        <taxon>Bacteroidia</taxon>
        <taxon>Bacteroidales</taxon>
        <taxon>Bacteroidaceae</taxon>
        <taxon>Bacteroides</taxon>
    </lineage>
</organism>
<gene>
    <name evidence="6" type="ORF">DWX27_04765</name>
    <name evidence="7" type="ORF">DWZ95_02555</name>
    <name evidence="8" type="ORF">EAJ06_21370</name>
</gene>
<dbReference type="Proteomes" id="UP000284772">
    <property type="component" value="Unassembled WGS sequence"/>
</dbReference>
<evidence type="ECO:0000313" key="8">
    <source>
        <dbReference type="EMBL" id="RYT76093.1"/>
    </source>
</evidence>